<comment type="caution">
    <text evidence="1">The sequence shown here is derived from an EMBL/GenBank/DDBJ whole genome shotgun (WGS) entry which is preliminary data.</text>
</comment>
<sequence length="113" mass="12735">MRYRSITVSWSMHSAEECAGHGHVCHRAEILEGQAAAVPLRCQFAVSVAGVDTSAHLERINRQYRTQSIDQDEITDGNHRTVTRIAAAYRSHRCRRGRSLLQFPDWPGPVPEP</sequence>
<dbReference type="EMBL" id="JAOA01000012">
    <property type="protein sequence ID" value="EUA10262.1"/>
    <property type="molecule type" value="Genomic_DNA"/>
</dbReference>
<reference evidence="1 2" key="1">
    <citation type="submission" date="2013-12" db="EMBL/GenBank/DDBJ databases">
        <authorList>
            <person name="Brown-Elliot B."/>
            <person name="Wallace R."/>
            <person name="Lenaerts A."/>
            <person name="Ordway D."/>
            <person name="DeGroote M.A."/>
            <person name="Parker T."/>
            <person name="Sizemore C."/>
            <person name="Tallon L.J."/>
            <person name="Sadzewicz L.K."/>
            <person name="Sengamalay N."/>
            <person name="Fraser C.M."/>
            <person name="Hine E."/>
            <person name="Shefchek K.A."/>
            <person name="Das S.P."/>
            <person name="Tettelin H."/>
        </authorList>
    </citation>
    <scope>NUCLEOTIDE SEQUENCE [LARGE SCALE GENOMIC DNA]</scope>
    <source>
        <strain evidence="1 2">662</strain>
    </source>
</reference>
<dbReference type="AlphaFoldDB" id="X7YSS1"/>
<accession>X7YSS1</accession>
<evidence type="ECO:0000313" key="2">
    <source>
        <dbReference type="Proteomes" id="UP000020561"/>
    </source>
</evidence>
<proteinExistence type="predicted"/>
<dbReference type="Proteomes" id="UP000020561">
    <property type="component" value="Unassembled WGS sequence"/>
</dbReference>
<evidence type="ECO:0000313" key="1">
    <source>
        <dbReference type="EMBL" id="EUA10262.1"/>
    </source>
</evidence>
<protein>
    <submittedName>
        <fullName evidence="1">Uncharacterized protein</fullName>
    </submittedName>
</protein>
<gene>
    <name evidence="1" type="ORF">I545_5803</name>
</gene>
<organism evidence="1 2">
    <name type="scientific">Mycobacterium kansasii 662</name>
    <dbReference type="NCBI Taxonomy" id="1299326"/>
    <lineage>
        <taxon>Bacteria</taxon>
        <taxon>Bacillati</taxon>
        <taxon>Actinomycetota</taxon>
        <taxon>Actinomycetes</taxon>
        <taxon>Mycobacteriales</taxon>
        <taxon>Mycobacteriaceae</taxon>
        <taxon>Mycobacterium</taxon>
    </lineage>
</organism>
<name>X7YSS1_MYCKA</name>